<keyword evidence="2 6" id="KW-0863">Zinc-finger</keyword>
<dbReference type="Pfam" id="PF00076">
    <property type="entry name" value="RRM_1"/>
    <property type="match status" value="2"/>
</dbReference>
<keyword evidence="3" id="KW-0862">Zinc</keyword>
<dbReference type="InterPro" id="IPR012677">
    <property type="entry name" value="Nucleotide-bd_a/b_plait_sf"/>
</dbReference>
<dbReference type="EMBL" id="CACVKT020006320">
    <property type="protein sequence ID" value="CAC5400788.1"/>
    <property type="molecule type" value="Genomic_DNA"/>
</dbReference>
<dbReference type="InterPro" id="IPR000504">
    <property type="entry name" value="RRM_dom"/>
</dbReference>
<evidence type="ECO:0000256" key="2">
    <source>
        <dbReference type="ARBA" id="ARBA00022771"/>
    </source>
</evidence>
<reference evidence="11 12" key="1">
    <citation type="submission" date="2020-06" db="EMBL/GenBank/DDBJ databases">
        <authorList>
            <person name="Li R."/>
            <person name="Bekaert M."/>
        </authorList>
    </citation>
    <scope>NUCLEOTIDE SEQUENCE [LARGE SCALE GENOMIC DNA]</scope>
    <source>
        <strain evidence="12">wild</strain>
    </source>
</reference>
<dbReference type="SUPFAM" id="SSF109905">
    <property type="entry name" value="Surp module (SWAP domain)"/>
    <property type="match status" value="1"/>
</dbReference>
<evidence type="ECO:0000256" key="6">
    <source>
        <dbReference type="PROSITE-ProRule" id="PRU00322"/>
    </source>
</evidence>
<dbReference type="SUPFAM" id="SSF54928">
    <property type="entry name" value="RNA-binding domain, RBD"/>
    <property type="match status" value="2"/>
</dbReference>
<organism evidence="11 12">
    <name type="scientific">Mytilus coruscus</name>
    <name type="common">Sea mussel</name>
    <dbReference type="NCBI Taxonomy" id="42192"/>
    <lineage>
        <taxon>Eukaryota</taxon>
        <taxon>Metazoa</taxon>
        <taxon>Spiralia</taxon>
        <taxon>Lophotrochozoa</taxon>
        <taxon>Mollusca</taxon>
        <taxon>Bivalvia</taxon>
        <taxon>Autobranchia</taxon>
        <taxon>Pteriomorphia</taxon>
        <taxon>Mytilida</taxon>
        <taxon>Mytiloidea</taxon>
        <taxon>Mytilidae</taxon>
        <taxon>Mytilinae</taxon>
        <taxon>Mytilus</taxon>
    </lineage>
</organism>
<feature type="compositionally biased region" description="Polar residues" evidence="7">
    <location>
        <begin position="354"/>
        <end position="366"/>
    </location>
</feature>
<dbReference type="PANTHER" id="PTHR38567">
    <property type="entry name" value="DUF4291 DOMAIN-CONTAINING PROTEIN"/>
    <property type="match status" value="1"/>
</dbReference>
<feature type="domain" description="RanBP2-type" evidence="10">
    <location>
        <begin position="466"/>
        <end position="497"/>
    </location>
</feature>
<gene>
    <name evidence="11" type="ORF">MCOR_34939</name>
</gene>
<dbReference type="Pfam" id="PF14124">
    <property type="entry name" value="DUF4291"/>
    <property type="match status" value="1"/>
</dbReference>
<protein>
    <submittedName>
        <fullName evidence="11">Uncharacterized protein</fullName>
    </submittedName>
</protein>
<feature type="compositionally biased region" description="Basic and acidic residues" evidence="7">
    <location>
        <begin position="11"/>
        <end position="25"/>
    </location>
</feature>
<evidence type="ECO:0000313" key="11">
    <source>
        <dbReference type="EMBL" id="CAC5400788.1"/>
    </source>
</evidence>
<dbReference type="SMART" id="SM00360">
    <property type="entry name" value="RRM"/>
    <property type="match status" value="2"/>
</dbReference>
<evidence type="ECO:0000256" key="5">
    <source>
        <dbReference type="PROSITE-ProRule" id="PRU00176"/>
    </source>
</evidence>
<dbReference type="SMART" id="SM00547">
    <property type="entry name" value="ZnF_RBZ"/>
    <property type="match status" value="1"/>
</dbReference>
<keyword evidence="1" id="KW-0479">Metal-binding</keyword>
<dbReference type="InterPro" id="IPR001876">
    <property type="entry name" value="Znf_RanBP2"/>
</dbReference>
<dbReference type="PROSITE" id="PS50102">
    <property type="entry name" value="RRM"/>
    <property type="match status" value="2"/>
</dbReference>
<feature type="domain" description="SURP motif" evidence="9">
    <location>
        <begin position="567"/>
        <end position="609"/>
    </location>
</feature>
<dbReference type="CDD" id="cd00590">
    <property type="entry name" value="RRM_SF"/>
    <property type="match status" value="1"/>
</dbReference>
<accession>A0A6J8CW87</accession>
<dbReference type="Gene3D" id="3.30.70.330">
    <property type="match status" value="2"/>
</dbReference>
<dbReference type="InterPro" id="IPR003954">
    <property type="entry name" value="RRM_euk-type"/>
</dbReference>
<evidence type="ECO:0000256" key="7">
    <source>
        <dbReference type="SAM" id="MobiDB-lite"/>
    </source>
</evidence>
<evidence type="ECO:0000259" key="9">
    <source>
        <dbReference type="PROSITE" id="PS50128"/>
    </source>
</evidence>
<dbReference type="Pfam" id="PF01805">
    <property type="entry name" value="Surp"/>
    <property type="match status" value="1"/>
</dbReference>
<dbReference type="Gene3D" id="4.10.1060.10">
    <property type="entry name" value="Zinc finger, RanBP2-type"/>
    <property type="match status" value="1"/>
</dbReference>
<dbReference type="SUPFAM" id="SSF90209">
    <property type="entry name" value="Ran binding protein zinc finger-like"/>
    <property type="match status" value="1"/>
</dbReference>
<feature type="region of interest" description="Disordered" evidence="7">
    <location>
        <begin position="1"/>
        <end position="25"/>
    </location>
</feature>
<keyword evidence="12" id="KW-1185">Reference proteome</keyword>
<feature type="region of interest" description="Disordered" evidence="7">
    <location>
        <begin position="343"/>
        <end position="366"/>
    </location>
</feature>
<keyword evidence="4 5" id="KW-0694">RNA-binding</keyword>
<dbReference type="InterPro" id="IPR000061">
    <property type="entry name" value="Surp"/>
</dbReference>
<evidence type="ECO:0000256" key="4">
    <source>
        <dbReference type="ARBA" id="ARBA00022884"/>
    </source>
</evidence>
<dbReference type="GO" id="GO:0008270">
    <property type="term" value="F:zinc ion binding"/>
    <property type="evidence" value="ECO:0007669"/>
    <property type="project" value="UniProtKB-KW"/>
</dbReference>
<proteinExistence type="predicted"/>
<dbReference type="PROSITE" id="PS50199">
    <property type="entry name" value="ZF_RANBP2_2"/>
    <property type="match status" value="1"/>
</dbReference>
<evidence type="ECO:0000256" key="1">
    <source>
        <dbReference type="ARBA" id="ARBA00022723"/>
    </source>
</evidence>
<dbReference type="GO" id="GO:0006396">
    <property type="term" value="P:RNA processing"/>
    <property type="evidence" value="ECO:0007669"/>
    <property type="project" value="InterPro"/>
</dbReference>
<dbReference type="PANTHER" id="PTHR38567:SF1">
    <property type="entry name" value="DUF4291 DOMAIN-CONTAINING PROTEIN"/>
    <property type="match status" value="1"/>
</dbReference>
<name>A0A6J8CW87_MYTCO</name>
<dbReference type="InterPro" id="IPR036443">
    <property type="entry name" value="Znf_RanBP2_sf"/>
</dbReference>
<feature type="region of interest" description="Disordered" evidence="7">
    <location>
        <begin position="621"/>
        <end position="642"/>
    </location>
</feature>
<evidence type="ECO:0000259" key="8">
    <source>
        <dbReference type="PROSITE" id="PS50102"/>
    </source>
</evidence>
<dbReference type="AlphaFoldDB" id="A0A6J8CW87"/>
<dbReference type="InterPro" id="IPR035967">
    <property type="entry name" value="SWAP/Surp_sf"/>
</dbReference>
<dbReference type="SMART" id="SM00648">
    <property type="entry name" value="SWAP"/>
    <property type="match status" value="1"/>
</dbReference>
<sequence>MASSQGVDDMTLERNQKQTEDKEIEKSDMPHMACGINYSQCLVPKGIDIAKYILQKESWPREGKHILAQYDDRSVIVYQAFNPSIAKYAVQNQQFGGPGFSFERMSWVKTNFLWMMYRCGWASKKNQERVLAVRISRHGFEKILANAFTVKLQRAENLQTYEINVRLQWDPDHSPTYEKLSRKAIQLGLKGETLKTYGTEWIQSITDITDFVKSQKKILDREGRKELMTPKERVYKVMDYNTCSRIDLDVFENSSVFPQIRRINISGLQANVKEELLREIVSGYGPVDEIQIFQNNEDGESRNFGIVNFKNVEDAAQAKSSLNGTVIAGCNVKVDYATHNQSESQRYNAENPANVRTQKTEGTTKPMPATSNILCVLGLGYEVENEHLQEIFGNYGPIERVTIVCDKKTGKSRGYAFVEYKNLEDAVSAKEHLHGGHIEGKEIKVEFSQSKTNCKGQDSQGSGTSKPNHWKCQVSGCGNLNFPVRKRCSKCNTPRTKGHTESNTQDGGVPDFAAEQYIRNAGTAEQPGREDISGYDKGVSGGRFTIPEDLHIPQGMDVPDTEEQHLVIEKTAKFVAANGIQMEIMIKSKQGNNPKLTFLNLHDPLNFYYNHMVKMIKAGKYTPTDQTKGDDSIGINIHQNTS</sequence>
<dbReference type="PROSITE" id="PS01358">
    <property type="entry name" value="ZF_RANBP2_1"/>
    <property type="match status" value="1"/>
</dbReference>
<evidence type="ECO:0000259" key="10">
    <source>
        <dbReference type="PROSITE" id="PS50199"/>
    </source>
</evidence>
<dbReference type="SMART" id="SM00361">
    <property type="entry name" value="RRM_1"/>
    <property type="match status" value="2"/>
</dbReference>
<evidence type="ECO:0000313" key="12">
    <source>
        <dbReference type="Proteomes" id="UP000507470"/>
    </source>
</evidence>
<dbReference type="Gene3D" id="1.10.10.790">
    <property type="entry name" value="Surp module"/>
    <property type="match status" value="1"/>
</dbReference>
<feature type="domain" description="RRM" evidence="8">
    <location>
        <begin position="372"/>
        <end position="450"/>
    </location>
</feature>
<dbReference type="InterPro" id="IPR035979">
    <property type="entry name" value="RBD_domain_sf"/>
</dbReference>
<dbReference type="OrthoDB" id="413653at2759"/>
<dbReference type="PROSITE" id="PS50128">
    <property type="entry name" value="SURP"/>
    <property type="match status" value="1"/>
</dbReference>
<dbReference type="InterPro" id="IPR025633">
    <property type="entry name" value="DUF4291"/>
</dbReference>
<dbReference type="Proteomes" id="UP000507470">
    <property type="component" value="Unassembled WGS sequence"/>
</dbReference>
<evidence type="ECO:0000256" key="3">
    <source>
        <dbReference type="ARBA" id="ARBA00022833"/>
    </source>
</evidence>
<dbReference type="GO" id="GO:0003723">
    <property type="term" value="F:RNA binding"/>
    <property type="evidence" value="ECO:0007669"/>
    <property type="project" value="UniProtKB-UniRule"/>
</dbReference>
<feature type="domain" description="RRM" evidence="8">
    <location>
        <begin position="261"/>
        <end position="339"/>
    </location>
</feature>